<dbReference type="InterPro" id="IPR025048">
    <property type="entry name" value="DUF3987"/>
</dbReference>
<dbReference type="Pfam" id="PF13148">
    <property type="entry name" value="DUF3987"/>
    <property type="match status" value="1"/>
</dbReference>
<reference evidence="1 2" key="1">
    <citation type="submission" date="2022-05" db="EMBL/GenBank/DDBJ databases">
        <authorList>
            <consortium name="Genoscope - CEA"/>
            <person name="William W."/>
        </authorList>
    </citation>
    <scope>NUCLEOTIDE SEQUENCE [LARGE SCALE GENOMIC DNA]</scope>
</reference>
<organism evidence="1 2">
    <name type="scientific">Porites evermanni</name>
    <dbReference type="NCBI Taxonomy" id="104178"/>
    <lineage>
        <taxon>Eukaryota</taxon>
        <taxon>Metazoa</taxon>
        <taxon>Cnidaria</taxon>
        <taxon>Anthozoa</taxon>
        <taxon>Hexacorallia</taxon>
        <taxon>Scleractinia</taxon>
        <taxon>Fungiina</taxon>
        <taxon>Poritidae</taxon>
        <taxon>Porites</taxon>
    </lineage>
</organism>
<evidence type="ECO:0000313" key="2">
    <source>
        <dbReference type="Proteomes" id="UP001159427"/>
    </source>
</evidence>
<comment type="caution">
    <text evidence="1">The sequence shown here is derived from an EMBL/GenBank/DDBJ whole genome shotgun (WGS) entry which is preliminary data.</text>
</comment>
<dbReference type="EMBL" id="CALNXI010003073">
    <property type="protein sequence ID" value="CAH3192058.1"/>
    <property type="molecule type" value="Genomic_DNA"/>
</dbReference>
<evidence type="ECO:0000313" key="1">
    <source>
        <dbReference type="EMBL" id="CAH3192058.1"/>
    </source>
</evidence>
<accession>A0ABN8SQL1</accession>
<protein>
    <recommendedName>
        <fullName evidence="3">DUF3987 domain-containing protein</fullName>
    </recommendedName>
</protein>
<evidence type="ECO:0008006" key="3">
    <source>
        <dbReference type="Google" id="ProtNLM"/>
    </source>
</evidence>
<gene>
    <name evidence="1" type="ORF">PEVE_00023165</name>
</gene>
<dbReference type="Proteomes" id="UP001159427">
    <property type="component" value="Unassembled WGS sequence"/>
</dbReference>
<name>A0ABN8SQL1_9CNID</name>
<sequence length="452" mass="50674">MADNTMLTVESIKKEAQSCNMQWSEIANSAVTEWFATLAKAKGTCPEFILVGVLPTVSALMGNTTVQIFDGYEERVNLYMLGLGGPSTGKTQNRVAISAIDECQDWFREVLGMKGSSTAPSMKRLLQCYDGSHWYETKGNSNKRIGVSSAALALSCFTQPDAFLKSIMPRMVANDNGLLDRFLICIPPTEPTSLETRRDSSAELKDTNLSSFDRIYEQIFSTHRKADKVKYELSAEALDIYVKHVGESNCGNGKGNTKDEKNIVRIAAVIHVLFTLIDQALSKTTGVVPVQINRHVINAAISLALYFEKQRAIIRQAASLGEIQGKNKVSDEEIKEMILRQNGYFVTPKRASRKFSSRIRPDSTRVQEQMKSLEEMGLGKMVKVDRTMFFYKALPTAVQVDKLAAFRISIDQYTESIKLVDDSYTEMQRAAAEVHHPEWDSFKRFRDPNNLN</sequence>
<keyword evidence="2" id="KW-1185">Reference proteome</keyword>
<proteinExistence type="predicted"/>